<dbReference type="SUPFAM" id="SSF53474">
    <property type="entry name" value="alpha/beta-Hydrolases"/>
    <property type="match status" value="1"/>
</dbReference>
<evidence type="ECO:0000313" key="2">
    <source>
        <dbReference type="Proteomes" id="UP000199153"/>
    </source>
</evidence>
<organism evidence="1 2">
    <name type="scientific">Salegentibacter flavus</name>
    <dbReference type="NCBI Taxonomy" id="287099"/>
    <lineage>
        <taxon>Bacteria</taxon>
        <taxon>Pseudomonadati</taxon>
        <taxon>Bacteroidota</taxon>
        <taxon>Flavobacteriia</taxon>
        <taxon>Flavobacteriales</taxon>
        <taxon>Flavobacteriaceae</taxon>
        <taxon>Salegentibacter</taxon>
    </lineage>
</organism>
<evidence type="ECO:0000313" key="1">
    <source>
        <dbReference type="EMBL" id="SFN70787.1"/>
    </source>
</evidence>
<dbReference type="EMBL" id="FOVL01000013">
    <property type="protein sequence ID" value="SFN70787.1"/>
    <property type="molecule type" value="Genomic_DNA"/>
</dbReference>
<name>A0A1I5B7X0_9FLAO</name>
<proteinExistence type="predicted"/>
<dbReference type="InterPro" id="IPR008886">
    <property type="entry name" value="UPF0227/Esterase_YqiA"/>
</dbReference>
<dbReference type="OrthoDB" id="1438136at2"/>
<dbReference type="InterPro" id="IPR029058">
    <property type="entry name" value="AB_hydrolase_fold"/>
</dbReference>
<keyword evidence="2" id="KW-1185">Reference proteome</keyword>
<evidence type="ECO:0008006" key="3">
    <source>
        <dbReference type="Google" id="ProtNLM"/>
    </source>
</evidence>
<sequence>MNILYLHGLGSKLNEAKRVRLQKYGKVFAPNIDYHNIPNAIEWVLGKYADTKFGAVIGSSMGGFAGYYISNSLNVPALLFNPALKTRSTFQQIPENTGDSSSLKQLVIGQRDPAVNPAETLDFLGEHLNRGTDLYLHLRPEMEHQVPLDCFEQELKTFFKRL</sequence>
<reference evidence="1 2" key="1">
    <citation type="submission" date="2016-10" db="EMBL/GenBank/DDBJ databases">
        <authorList>
            <person name="de Groot N.N."/>
        </authorList>
    </citation>
    <scope>NUCLEOTIDE SEQUENCE [LARGE SCALE GENOMIC DNA]</scope>
    <source>
        <strain evidence="1 2">DSM 17794</strain>
    </source>
</reference>
<dbReference type="Proteomes" id="UP000199153">
    <property type="component" value="Unassembled WGS sequence"/>
</dbReference>
<gene>
    <name evidence="1" type="ORF">SAMN05660413_02241</name>
</gene>
<dbReference type="AlphaFoldDB" id="A0A1I5B7X0"/>
<dbReference type="STRING" id="287099.SAMN05660413_02241"/>
<dbReference type="RefSeq" id="WP_093409591.1">
    <property type="nucleotide sequence ID" value="NZ_FOVL01000013.1"/>
</dbReference>
<protein>
    <recommendedName>
        <fullName evidence="3">Esterase</fullName>
    </recommendedName>
</protein>
<dbReference type="Gene3D" id="3.40.50.1820">
    <property type="entry name" value="alpha/beta hydrolase"/>
    <property type="match status" value="1"/>
</dbReference>
<accession>A0A1I5B7X0</accession>
<dbReference type="Pfam" id="PF05728">
    <property type="entry name" value="UPF0227"/>
    <property type="match status" value="1"/>
</dbReference>